<evidence type="ECO:0008006" key="3">
    <source>
        <dbReference type="Google" id="ProtNLM"/>
    </source>
</evidence>
<name>A0A143BSG9_9ACTN</name>
<dbReference type="Proteomes" id="UP000076096">
    <property type="component" value="Chromosome"/>
</dbReference>
<dbReference type="KEGG" id="stsi:A4E84_00780"/>
<reference evidence="2" key="1">
    <citation type="submission" date="2016-04" db="EMBL/GenBank/DDBJ databases">
        <authorList>
            <person name="Zhang B."/>
        </authorList>
    </citation>
    <scope>NUCLEOTIDE SEQUENCE [LARGE SCALE GENOMIC DNA]</scope>
    <source>
        <strain evidence="2">S10</strain>
    </source>
</reference>
<accession>A0A143BSG9</accession>
<evidence type="ECO:0000313" key="1">
    <source>
        <dbReference type="EMBL" id="AMW08198.1"/>
    </source>
</evidence>
<dbReference type="AlphaFoldDB" id="A0A143BSG9"/>
<sequence>MATAGRAGSNVRAPAPAPVMFEAVLEGWSRQQRSRLLARKTVRDRLRLVGRFAEYAGTYPRQGTPEVVEAYFAAQFTKDPPAAHSTVRGRQNDLELFCSFITDSRYGRSAATRGEQPR</sequence>
<organism evidence="1 2">
    <name type="scientific">Streptomyces qaidamensis</name>
    <dbReference type="NCBI Taxonomy" id="1783515"/>
    <lineage>
        <taxon>Bacteria</taxon>
        <taxon>Bacillati</taxon>
        <taxon>Actinomycetota</taxon>
        <taxon>Actinomycetes</taxon>
        <taxon>Kitasatosporales</taxon>
        <taxon>Streptomycetaceae</taxon>
        <taxon>Streptomyces</taxon>
        <taxon>Streptomyces aurantiacus group</taxon>
    </lineage>
</organism>
<evidence type="ECO:0000313" key="2">
    <source>
        <dbReference type="Proteomes" id="UP000076096"/>
    </source>
</evidence>
<gene>
    <name evidence="1" type="ORF">A4E84_00780</name>
</gene>
<dbReference type="RefSeq" id="WP_062924672.1">
    <property type="nucleotide sequence ID" value="NZ_CP015098.1"/>
</dbReference>
<dbReference type="EMBL" id="CP015098">
    <property type="protein sequence ID" value="AMW08198.1"/>
    <property type="molecule type" value="Genomic_DNA"/>
</dbReference>
<proteinExistence type="predicted"/>
<protein>
    <recommendedName>
        <fullName evidence="3">Core-binding (CB) domain-containing protein</fullName>
    </recommendedName>
</protein>
<dbReference type="STRING" id="1783515.A4E84_00780"/>
<keyword evidence="2" id="KW-1185">Reference proteome</keyword>